<proteinExistence type="predicted"/>
<gene>
    <name evidence="2" type="ORF">ACD_78C00006G0002</name>
</gene>
<evidence type="ECO:0000313" key="2">
    <source>
        <dbReference type="EMBL" id="EKD30568.1"/>
    </source>
</evidence>
<feature type="transmembrane region" description="Helical" evidence="1">
    <location>
        <begin position="45"/>
        <end position="66"/>
    </location>
</feature>
<name>K1YE83_9BACT</name>
<protein>
    <submittedName>
        <fullName evidence="2">Uncharacterized protein</fullName>
    </submittedName>
</protein>
<keyword evidence="1" id="KW-1133">Transmembrane helix</keyword>
<dbReference type="EMBL" id="AMFJ01034006">
    <property type="protein sequence ID" value="EKD30568.1"/>
    <property type="molecule type" value="Genomic_DNA"/>
</dbReference>
<evidence type="ECO:0000256" key="1">
    <source>
        <dbReference type="SAM" id="Phobius"/>
    </source>
</evidence>
<feature type="transmembrane region" description="Helical" evidence="1">
    <location>
        <begin position="78"/>
        <end position="96"/>
    </location>
</feature>
<comment type="caution">
    <text evidence="2">The sequence shown here is derived from an EMBL/GenBank/DDBJ whole genome shotgun (WGS) entry which is preliminary data.</text>
</comment>
<reference evidence="2" key="1">
    <citation type="journal article" date="2012" name="Science">
        <title>Fermentation, hydrogen, and sulfur metabolism in multiple uncultivated bacterial phyla.</title>
        <authorList>
            <person name="Wrighton K.C."/>
            <person name="Thomas B.C."/>
            <person name="Sharon I."/>
            <person name="Miller C.S."/>
            <person name="Castelle C.J."/>
            <person name="VerBerkmoes N.C."/>
            <person name="Wilkins M.J."/>
            <person name="Hettich R.L."/>
            <person name="Lipton M.S."/>
            <person name="Williams K.H."/>
            <person name="Long P.E."/>
            <person name="Banfield J.F."/>
        </authorList>
    </citation>
    <scope>NUCLEOTIDE SEQUENCE [LARGE SCALE GENOMIC DNA]</scope>
</reference>
<keyword evidence="1" id="KW-0812">Transmembrane</keyword>
<feature type="transmembrane region" description="Helical" evidence="1">
    <location>
        <begin position="349"/>
        <end position="371"/>
    </location>
</feature>
<feature type="transmembrane region" description="Helical" evidence="1">
    <location>
        <begin position="153"/>
        <end position="171"/>
    </location>
</feature>
<feature type="transmembrane region" description="Helical" evidence="1">
    <location>
        <begin position="275"/>
        <end position="292"/>
    </location>
</feature>
<feature type="transmembrane region" description="Helical" evidence="1">
    <location>
        <begin position="183"/>
        <end position="202"/>
    </location>
</feature>
<dbReference type="AlphaFoldDB" id="K1YE83"/>
<sequence>MLSQKVRNNASISYFFLGWLFLLAKNNPNFADPFIKQHAKIATKGHAIFFVTYFFYTHFLSSFFSYSIPVIQITIDHGIQIAFFVILTLFIIRGVYAGQKGEYTENAKDGIGLFSMQGCTFQFPGASEAQRILLLLSYIPFVGMIAAKRFPNIVTTTGARASSIFWFFYLVSFTNGGFDSLSMILLFLGILIIVFLAARFFTTDSYTIPRFFERIPGMDSIYEIIRSVPPYLMDIGRMIFGKRDSVSFAYHIKNMQEKDRNLQISLQEYFTDETLPFQAFWIFIPFCNLVFLPKLFTSRATRYVLAIGQGLVITLLFIIIGLLFSFTSPFELFLLFPMFYGIASLESNVFIRIPLVYEIYAILNTLTFGLLKNTKRIQVAQKQDTMVRFTVE</sequence>
<organism evidence="2">
    <name type="scientific">uncultured bacterium</name>
    <name type="common">gcode 4</name>
    <dbReference type="NCBI Taxonomy" id="1234023"/>
    <lineage>
        <taxon>Bacteria</taxon>
        <taxon>environmental samples</taxon>
    </lineage>
</organism>
<accession>K1YE83</accession>
<feature type="transmembrane region" description="Helical" evidence="1">
    <location>
        <begin position="132"/>
        <end position="147"/>
    </location>
</feature>
<feature type="transmembrane region" description="Helical" evidence="1">
    <location>
        <begin position="304"/>
        <end position="329"/>
    </location>
</feature>
<keyword evidence="1" id="KW-0472">Membrane</keyword>